<dbReference type="EMBL" id="JAPMXC010000010">
    <property type="protein sequence ID" value="MCY0389610.1"/>
    <property type="molecule type" value="Genomic_DNA"/>
</dbReference>
<name>A0ABT3ZTR6_9BURK</name>
<proteinExistence type="predicted"/>
<gene>
    <name evidence="1" type="ORF">OVY01_20905</name>
</gene>
<dbReference type="RefSeq" id="WP_267849503.1">
    <property type="nucleotide sequence ID" value="NZ_JAPMXC010000010.1"/>
</dbReference>
<reference evidence="1" key="1">
    <citation type="submission" date="2022-11" db="EMBL/GenBank/DDBJ databases">
        <title>Robbsia betulipollinis sp. nov., isolated from pollen of birch (Betula pendula).</title>
        <authorList>
            <person name="Shi H."/>
            <person name="Ambika Manirajan B."/>
            <person name="Ratering S."/>
            <person name="Geissler-Plaum R."/>
            <person name="Schnell S."/>
        </authorList>
    </citation>
    <scope>NUCLEOTIDE SEQUENCE</scope>
    <source>
        <strain evidence="1">Bb-Pol-6</strain>
    </source>
</reference>
<sequence>MKVSGEKIPDGLIDDVVASMKRQFMFQRYHIRAGIKKQLTVGTATACENLADQIAGAVIKRERKAGNIGPADPSRKRSTYWRWIGGKA</sequence>
<evidence type="ECO:0000313" key="2">
    <source>
        <dbReference type="Proteomes" id="UP001082899"/>
    </source>
</evidence>
<organism evidence="1 2">
    <name type="scientific">Robbsia betulipollinis</name>
    <dbReference type="NCBI Taxonomy" id="2981849"/>
    <lineage>
        <taxon>Bacteria</taxon>
        <taxon>Pseudomonadati</taxon>
        <taxon>Pseudomonadota</taxon>
        <taxon>Betaproteobacteria</taxon>
        <taxon>Burkholderiales</taxon>
        <taxon>Burkholderiaceae</taxon>
        <taxon>Robbsia</taxon>
    </lineage>
</organism>
<keyword evidence="2" id="KW-1185">Reference proteome</keyword>
<dbReference type="Proteomes" id="UP001082899">
    <property type="component" value="Unassembled WGS sequence"/>
</dbReference>
<comment type="caution">
    <text evidence="1">The sequence shown here is derived from an EMBL/GenBank/DDBJ whole genome shotgun (WGS) entry which is preliminary data.</text>
</comment>
<protein>
    <submittedName>
        <fullName evidence="1">Uncharacterized protein</fullName>
    </submittedName>
</protein>
<accession>A0ABT3ZTR6</accession>
<evidence type="ECO:0000313" key="1">
    <source>
        <dbReference type="EMBL" id="MCY0389610.1"/>
    </source>
</evidence>